<protein>
    <recommendedName>
        <fullName evidence="1">Peptidase M16C associated domain-containing protein</fullName>
    </recommendedName>
</protein>
<accession>A0A833PEY2</accession>
<evidence type="ECO:0000313" key="3">
    <source>
        <dbReference type="Proteomes" id="UP000490535"/>
    </source>
</evidence>
<dbReference type="InterPro" id="IPR055130">
    <property type="entry name" value="PreP_C"/>
</dbReference>
<name>A0A833PEY2_ACIBZ</name>
<proteinExistence type="predicted"/>
<dbReference type="Pfam" id="PF22516">
    <property type="entry name" value="PreP_C"/>
    <property type="match status" value="1"/>
</dbReference>
<dbReference type="GO" id="GO:0046872">
    <property type="term" value="F:metal ion binding"/>
    <property type="evidence" value="ECO:0007669"/>
    <property type="project" value="InterPro"/>
</dbReference>
<feature type="domain" description="Peptidase M16C associated" evidence="1">
    <location>
        <begin position="1"/>
        <end position="164"/>
    </location>
</feature>
<dbReference type="PANTHER" id="PTHR43016:SF13">
    <property type="entry name" value="PRESEQUENCE PROTEASE, MITOCHONDRIAL"/>
    <property type="match status" value="1"/>
</dbReference>
<gene>
    <name evidence="2" type="ORF">GAK29_02501</name>
</gene>
<dbReference type="InterPro" id="IPR011249">
    <property type="entry name" value="Metalloenz_LuxS/M16"/>
</dbReference>
<organism evidence="2 3">
    <name type="scientific">Acinetobacter bereziniae</name>
    <name type="common">Acinetobacter genomosp. 10</name>
    <dbReference type="NCBI Taxonomy" id="106648"/>
    <lineage>
        <taxon>Bacteria</taxon>
        <taxon>Pseudomonadati</taxon>
        <taxon>Pseudomonadota</taxon>
        <taxon>Gammaproteobacteria</taxon>
        <taxon>Moraxellales</taxon>
        <taxon>Moraxellaceae</taxon>
        <taxon>Acinetobacter</taxon>
    </lineage>
</organism>
<dbReference type="SUPFAM" id="SSF63411">
    <property type="entry name" value="LuxS/MPP-like metallohydrolase"/>
    <property type="match status" value="2"/>
</dbReference>
<sequence length="428" mass="48270">MYPTGTNGLLYQQVLIDIPDEVLKSPYFPIYTSLFGQLGAGKYNYLQLQQLQTAVSGGLWMDSSLRCHISDKNIISRFLVLSIKSLAHEYSAIGLLKLAFEEIRFDEKSRILELLQQHKLQWKSLISNNGQAYAIQSASRFMSAFAENQEFHFGLSALNYLSKLVDDITYDEVAYLNFSQQLQAIHAHLLNANKEFVLICEGSEMPQVKTELQEQWASSNKKTAGQLLLPLEHKSNMNDQAWLIQGNVQFCAQAYPAVTIDHKDAAAFMVLGAFLKNGFLHHVIREQGGAYNCGADYDPNTCAFSFFSYRDPRLAETFVDFDSSLRWLMEQQEDSQFLEAAILTVISGMDKLGSPSDEAIKACHFALHGLTPTVRECLRQKVLKVTIKDLKRLVTDYLSLDKVKKSVVAPLSKANLVEQLGFEVRKVL</sequence>
<reference evidence="3" key="1">
    <citation type="journal article" date="2020" name="MBio">
        <title>Horizontal gene transfer to a defensive symbiont with a reduced genome amongst a multipartite beetle microbiome.</title>
        <authorList>
            <person name="Waterworth S.C."/>
            <person name="Florez L.V."/>
            <person name="Rees E.R."/>
            <person name="Hertweck C."/>
            <person name="Kaltenpoth M."/>
            <person name="Kwan J.C."/>
        </authorList>
    </citation>
    <scope>NUCLEOTIDE SEQUENCE [LARGE SCALE GENOMIC DNA]</scope>
</reference>
<dbReference type="EMBL" id="WNDP01000059">
    <property type="protein sequence ID" value="KAF1024519.1"/>
    <property type="molecule type" value="Genomic_DNA"/>
</dbReference>
<dbReference type="PANTHER" id="PTHR43016">
    <property type="entry name" value="PRESEQUENCE PROTEASE"/>
    <property type="match status" value="1"/>
</dbReference>
<dbReference type="InterPro" id="IPR013578">
    <property type="entry name" value="Peptidase_M16C_assoc"/>
</dbReference>
<comment type="caution">
    <text evidence="2">The sequence shown here is derived from an EMBL/GenBank/DDBJ whole genome shotgun (WGS) entry which is preliminary data.</text>
</comment>
<dbReference type="Proteomes" id="UP000490535">
    <property type="component" value="Unassembled WGS sequence"/>
</dbReference>
<evidence type="ECO:0000259" key="1">
    <source>
        <dbReference type="SMART" id="SM01264"/>
    </source>
</evidence>
<dbReference type="Gene3D" id="3.30.830.10">
    <property type="entry name" value="Metalloenzyme, LuxS/M16 peptidase-like"/>
    <property type="match status" value="2"/>
</dbReference>
<dbReference type="SMART" id="SM01264">
    <property type="entry name" value="M16C_associated"/>
    <property type="match status" value="1"/>
</dbReference>
<dbReference type="Pfam" id="PF08367">
    <property type="entry name" value="M16C_assoc"/>
    <property type="match status" value="1"/>
</dbReference>
<dbReference type="GO" id="GO:0006508">
    <property type="term" value="P:proteolysis"/>
    <property type="evidence" value="ECO:0007669"/>
    <property type="project" value="InterPro"/>
</dbReference>
<evidence type="ECO:0000313" key="2">
    <source>
        <dbReference type="EMBL" id="KAF1024519.1"/>
    </source>
</evidence>
<dbReference type="AlphaFoldDB" id="A0A833PEY2"/>